<dbReference type="AlphaFoldDB" id="A0A922HIY2"/>
<dbReference type="Proteomes" id="UP000790347">
    <property type="component" value="Unassembled WGS sequence"/>
</dbReference>
<gene>
    <name evidence="1" type="ORF">DERF_014648</name>
</gene>
<evidence type="ECO:0000313" key="1">
    <source>
        <dbReference type="EMBL" id="KAH9493923.1"/>
    </source>
</evidence>
<dbReference type="EMBL" id="ASGP02000008">
    <property type="protein sequence ID" value="KAH9493923.1"/>
    <property type="molecule type" value="Genomic_DNA"/>
</dbReference>
<comment type="caution">
    <text evidence="1">The sequence shown here is derived from an EMBL/GenBank/DDBJ whole genome shotgun (WGS) entry which is preliminary data.</text>
</comment>
<reference evidence="1" key="1">
    <citation type="submission" date="2013-05" db="EMBL/GenBank/DDBJ databases">
        <authorList>
            <person name="Yim A.K.Y."/>
            <person name="Chan T.F."/>
            <person name="Ji K.M."/>
            <person name="Liu X.Y."/>
            <person name="Zhou J.W."/>
            <person name="Li R.Q."/>
            <person name="Yang K.Y."/>
            <person name="Li J."/>
            <person name="Li M."/>
            <person name="Law P.T.W."/>
            <person name="Wu Y.L."/>
            <person name="Cai Z.L."/>
            <person name="Qin H."/>
            <person name="Bao Y."/>
            <person name="Leung R.K.K."/>
            <person name="Ng P.K.S."/>
            <person name="Zou J."/>
            <person name="Zhong X.J."/>
            <person name="Ran P.X."/>
            <person name="Zhong N.S."/>
            <person name="Liu Z.G."/>
            <person name="Tsui S.K.W."/>
        </authorList>
    </citation>
    <scope>NUCLEOTIDE SEQUENCE</scope>
    <source>
        <strain evidence="1">Derf</strain>
        <tissue evidence="1">Whole organism</tissue>
    </source>
</reference>
<reference evidence="1" key="2">
    <citation type="journal article" date="2022" name="Res Sq">
        <title>Comparative Genomics Reveals Insights into the Divergent Evolution of Astigmatic Mites and Household Pest Adaptations.</title>
        <authorList>
            <person name="Xiong Q."/>
            <person name="Wan A.T.-Y."/>
            <person name="Liu X.-Y."/>
            <person name="Fung C.S.-H."/>
            <person name="Xiao X."/>
            <person name="Malainual N."/>
            <person name="Hou J."/>
            <person name="Wang L."/>
            <person name="Wang M."/>
            <person name="Yang K."/>
            <person name="Cui Y."/>
            <person name="Leung E."/>
            <person name="Nong W."/>
            <person name="Shin S.-K."/>
            <person name="Au S."/>
            <person name="Jeong K.Y."/>
            <person name="Chew F.T."/>
            <person name="Hui J."/>
            <person name="Leung T.F."/>
            <person name="Tungtrongchitr A."/>
            <person name="Zhong N."/>
            <person name="Liu Z."/>
            <person name="Tsui S."/>
        </authorList>
    </citation>
    <scope>NUCLEOTIDE SEQUENCE</scope>
    <source>
        <strain evidence="1">Derf</strain>
        <tissue evidence="1">Whole organism</tissue>
    </source>
</reference>
<evidence type="ECO:0000313" key="2">
    <source>
        <dbReference type="Proteomes" id="UP000790347"/>
    </source>
</evidence>
<proteinExistence type="predicted"/>
<keyword evidence="2" id="KW-1185">Reference proteome</keyword>
<organism evidence="1 2">
    <name type="scientific">Dermatophagoides farinae</name>
    <name type="common">American house dust mite</name>
    <dbReference type="NCBI Taxonomy" id="6954"/>
    <lineage>
        <taxon>Eukaryota</taxon>
        <taxon>Metazoa</taxon>
        <taxon>Ecdysozoa</taxon>
        <taxon>Arthropoda</taxon>
        <taxon>Chelicerata</taxon>
        <taxon>Arachnida</taxon>
        <taxon>Acari</taxon>
        <taxon>Acariformes</taxon>
        <taxon>Sarcoptiformes</taxon>
        <taxon>Astigmata</taxon>
        <taxon>Psoroptidia</taxon>
        <taxon>Analgoidea</taxon>
        <taxon>Pyroglyphidae</taxon>
        <taxon>Dermatophagoidinae</taxon>
        <taxon>Dermatophagoides</taxon>
    </lineage>
</organism>
<protein>
    <submittedName>
        <fullName evidence="1">Uncharacterized protein</fullName>
    </submittedName>
</protein>
<accession>A0A922HIY2</accession>
<sequence>MVDVFFLNKNYLKFVQLSLVNLESDYVDLSSWLVVVGSEKKTKQNKKSTTLAAFGQFFQTSYHIQ</sequence>
<name>A0A922HIY2_DERFA</name>